<feature type="region of interest" description="Disordered" evidence="1">
    <location>
        <begin position="48"/>
        <end position="70"/>
    </location>
</feature>
<dbReference type="EMBL" id="JBIUZV010000001">
    <property type="protein sequence ID" value="MFJ3044463.1"/>
    <property type="molecule type" value="Genomic_DNA"/>
</dbReference>
<feature type="compositionally biased region" description="Polar residues" evidence="1">
    <location>
        <begin position="13"/>
        <end position="22"/>
    </location>
</feature>
<keyword evidence="3" id="KW-1185">Reference proteome</keyword>
<comment type="caution">
    <text evidence="2">The sequence shown here is derived from an EMBL/GenBank/DDBJ whole genome shotgun (WGS) entry which is preliminary data.</text>
</comment>
<name>A0ABW8EVW7_9BURK</name>
<protein>
    <submittedName>
        <fullName evidence="2">Uncharacterized protein</fullName>
    </submittedName>
</protein>
<evidence type="ECO:0000313" key="3">
    <source>
        <dbReference type="Proteomes" id="UP001617427"/>
    </source>
</evidence>
<feature type="region of interest" description="Disordered" evidence="1">
    <location>
        <begin position="1"/>
        <end position="22"/>
    </location>
</feature>
<dbReference type="Proteomes" id="UP001617427">
    <property type="component" value="Unassembled WGS sequence"/>
</dbReference>
<dbReference type="RefSeq" id="WP_050468143.1">
    <property type="nucleotide sequence ID" value="NZ_JBIUZV010000001.1"/>
</dbReference>
<evidence type="ECO:0000313" key="2">
    <source>
        <dbReference type="EMBL" id="MFJ3044463.1"/>
    </source>
</evidence>
<organism evidence="2 3">
    <name type="scientific">Herbaspirillum chlorophenolicum</name>
    <dbReference type="NCBI Taxonomy" id="211589"/>
    <lineage>
        <taxon>Bacteria</taxon>
        <taxon>Pseudomonadati</taxon>
        <taxon>Pseudomonadota</taxon>
        <taxon>Betaproteobacteria</taxon>
        <taxon>Burkholderiales</taxon>
        <taxon>Oxalobacteraceae</taxon>
        <taxon>Herbaspirillum</taxon>
    </lineage>
</organism>
<gene>
    <name evidence="2" type="ORF">ACIPEN_01415</name>
</gene>
<sequence length="82" mass="8933">MHATDTFPDAARTPSSRHFLSTVGSDKSASWHALCKHVPQLPLSIPIEQTRDQGGNDVVPAPAYSRGDDVPKVNIARKQIKD</sequence>
<reference evidence="2 3" key="1">
    <citation type="submission" date="2024-10" db="EMBL/GenBank/DDBJ databases">
        <title>The Natural Products Discovery Center: Release of the First 8490 Sequenced Strains for Exploring Actinobacteria Biosynthetic Diversity.</title>
        <authorList>
            <person name="Kalkreuter E."/>
            <person name="Kautsar S.A."/>
            <person name="Yang D."/>
            <person name="Bader C.D."/>
            <person name="Teijaro C.N."/>
            <person name="Fluegel L."/>
            <person name="Davis C.M."/>
            <person name="Simpson J.R."/>
            <person name="Lauterbach L."/>
            <person name="Steele A.D."/>
            <person name="Gui C."/>
            <person name="Meng S."/>
            <person name="Li G."/>
            <person name="Viehrig K."/>
            <person name="Ye F."/>
            <person name="Su P."/>
            <person name="Kiefer A.F."/>
            <person name="Nichols A."/>
            <person name="Cepeda A.J."/>
            <person name="Yan W."/>
            <person name="Fan B."/>
            <person name="Jiang Y."/>
            <person name="Adhikari A."/>
            <person name="Zheng C.-J."/>
            <person name="Schuster L."/>
            <person name="Cowan T.M."/>
            <person name="Smanski M.J."/>
            <person name="Chevrette M.G."/>
            <person name="De Carvalho L.P.S."/>
            <person name="Shen B."/>
        </authorList>
    </citation>
    <scope>NUCLEOTIDE SEQUENCE [LARGE SCALE GENOMIC DNA]</scope>
    <source>
        <strain evidence="2 3">NPDC087045</strain>
    </source>
</reference>
<proteinExistence type="predicted"/>
<accession>A0ABW8EVW7</accession>
<evidence type="ECO:0000256" key="1">
    <source>
        <dbReference type="SAM" id="MobiDB-lite"/>
    </source>
</evidence>